<feature type="binding site" evidence="3">
    <location>
        <position position="270"/>
    </location>
    <ligand>
        <name>Mn(2+)</name>
        <dbReference type="ChEBI" id="CHEBI:29035"/>
        <label>1</label>
    </ligand>
</feature>
<reference evidence="5" key="1">
    <citation type="submission" date="2013-05" db="EMBL/GenBank/DDBJ databases">
        <title>Genome assembly of Cystobacter fuscus DSM 2262.</title>
        <authorList>
            <person name="Sharma G."/>
            <person name="Khatri I."/>
            <person name="Kaur C."/>
            <person name="Mayilraj S."/>
            <person name="Subramanian S."/>
        </authorList>
    </citation>
    <scope>NUCLEOTIDE SEQUENCE [LARGE SCALE GENOMIC DNA]</scope>
    <source>
        <strain evidence="5">DSM 2262</strain>
    </source>
</reference>
<dbReference type="PIRSF" id="PIRSF036979">
    <property type="entry name" value="Arginase"/>
    <property type="match status" value="1"/>
</dbReference>
<dbReference type="SUPFAM" id="SSF52768">
    <property type="entry name" value="Arginase/deacetylase"/>
    <property type="match status" value="1"/>
</dbReference>
<dbReference type="RefSeq" id="WP_002625758.1">
    <property type="nucleotide sequence ID" value="NZ_ANAH02000013.1"/>
</dbReference>
<keyword evidence="1 3" id="KW-0479">Metal-binding</keyword>
<sequence length="350" mass="37343">MSNPYLELLEQVSPATFARDPKPGWAGPGTLFGCRAVDLSEVPAGCQYVAAGIPFDGTASSRPGASEGPRAIRQASLVFSSYLDSLGEHEMLDTRTGSVFRYAKANVVDAGDLHVYPTDTRRNFQAVATEVELLARSGATPVLLGGDHSIGFATFVGVQRALSARQPQSRLGLIQIDHHFDFGANSTIHGPLYHGSNARRISELPSMQPDRMAFVGVGSITRKGQFDGLLKAGSHIVPAREMRARGVAAALEPVVAAFRRNCTAVHLSIDIDVLDCSVAPGTGNVTIGGLSGGELMDAVEVIRQLPLAGIEIVEVSPRYDPTGRTPQIAAQLLFELLFREYRKPEASAIP</sequence>
<name>S9PB57_CYSF2</name>
<keyword evidence="6" id="KW-1185">Reference proteome</keyword>
<dbReference type="GO" id="GO:0033389">
    <property type="term" value="P:putrescine biosynthetic process from arginine, via agmatine"/>
    <property type="evidence" value="ECO:0007669"/>
    <property type="project" value="TreeGrafter"/>
</dbReference>
<comment type="cofactor">
    <cofactor evidence="3">
        <name>Mn(2+)</name>
        <dbReference type="ChEBI" id="CHEBI:29035"/>
    </cofactor>
    <text evidence="3">Binds 2 manganese ions per subunit.</text>
</comment>
<comment type="similarity">
    <text evidence="4">Belongs to the arginase family.</text>
</comment>
<dbReference type="InterPro" id="IPR023696">
    <property type="entry name" value="Ureohydrolase_dom_sf"/>
</dbReference>
<organism evidence="5 6">
    <name type="scientific">Cystobacter fuscus (strain ATCC 25194 / DSM 2262 / NBRC 100088 / M29)</name>
    <dbReference type="NCBI Taxonomy" id="1242864"/>
    <lineage>
        <taxon>Bacteria</taxon>
        <taxon>Pseudomonadati</taxon>
        <taxon>Myxococcota</taxon>
        <taxon>Myxococcia</taxon>
        <taxon>Myxococcales</taxon>
        <taxon>Cystobacterineae</taxon>
        <taxon>Archangiaceae</taxon>
        <taxon>Cystobacter</taxon>
    </lineage>
</organism>
<dbReference type="PANTHER" id="PTHR11358:SF26">
    <property type="entry name" value="GUANIDINO ACID HYDROLASE, MITOCHONDRIAL"/>
    <property type="match status" value="1"/>
</dbReference>
<evidence type="ECO:0000256" key="2">
    <source>
        <dbReference type="ARBA" id="ARBA00022801"/>
    </source>
</evidence>
<accession>S9PB57</accession>
<evidence type="ECO:0000313" key="6">
    <source>
        <dbReference type="Proteomes" id="UP000011682"/>
    </source>
</evidence>
<dbReference type="EMBL" id="ANAH02000013">
    <property type="protein sequence ID" value="EPX60361.1"/>
    <property type="molecule type" value="Genomic_DNA"/>
</dbReference>
<keyword evidence="3" id="KW-0464">Manganese</keyword>
<proteinExistence type="inferred from homology"/>
<dbReference type="InterPro" id="IPR006035">
    <property type="entry name" value="Ureohydrolase"/>
</dbReference>
<protein>
    <submittedName>
        <fullName evidence="5">Agmatinase</fullName>
    </submittedName>
</protein>
<feature type="binding site" evidence="3">
    <location>
        <position position="272"/>
    </location>
    <ligand>
        <name>Mn(2+)</name>
        <dbReference type="ChEBI" id="CHEBI:29035"/>
        <label>1</label>
    </ligand>
</feature>
<evidence type="ECO:0000256" key="3">
    <source>
        <dbReference type="PIRSR" id="PIRSR036979-1"/>
    </source>
</evidence>
<dbReference type="GO" id="GO:0046872">
    <property type="term" value="F:metal ion binding"/>
    <property type="evidence" value="ECO:0007669"/>
    <property type="project" value="UniProtKB-KW"/>
</dbReference>
<dbReference type="CDD" id="cd09990">
    <property type="entry name" value="Agmatinase-like"/>
    <property type="match status" value="1"/>
</dbReference>
<feature type="binding site" evidence="3">
    <location>
        <position position="179"/>
    </location>
    <ligand>
        <name>Mn(2+)</name>
        <dbReference type="ChEBI" id="CHEBI:29035"/>
        <label>1</label>
    </ligand>
</feature>
<feature type="binding site" evidence="3">
    <location>
        <position position="181"/>
    </location>
    <ligand>
        <name>Mn(2+)</name>
        <dbReference type="ChEBI" id="CHEBI:29035"/>
        <label>1</label>
    </ligand>
</feature>
<feature type="binding site" evidence="3">
    <location>
        <position position="148"/>
    </location>
    <ligand>
        <name>Mn(2+)</name>
        <dbReference type="ChEBI" id="CHEBI:29035"/>
        <label>1</label>
    </ligand>
</feature>
<gene>
    <name evidence="5" type="ORF">D187_001848</name>
</gene>
<comment type="caution">
    <text evidence="5">The sequence shown here is derived from an EMBL/GenBank/DDBJ whole genome shotgun (WGS) entry which is preliminary data.</text>
</comment>
<keyword evidence="2" id="KW-0378">Hydrolase</keyword>
<dbReference type="PROSITE" id="PS51409">
    <property type="entry name" value="ARGINASE_2"/>
    <property type="match status" value="1"/>
</dbReference>
<dbReference type="OrthoDB" id="9789727at2"/>
<dbReference type="PANTHER" id="PTHR11358">
    <property type="entry name" value="ARGINASE/AGMATINASE"/>
    <property type="match status" value="1"/>
</dbReference>
<dbReference type="Gene3D" id="3.40.800.10">
    <property type="entry name" value="Ureohydrolase domain"/>
    <property type="match status" value="1"/>
</dbReference>
<evidence type="ECO:0000256" key="1">
    <source>
        <dbReference type="ARBA" id="ARBA00022723"/>
    </source>
</evidence>
<dbReference type="Proteomes" id="UP000011682">
    <property type="component" value="Unassembled WGS sequence"/>
</dbReference>
<dbReference type="Pfam" id="PF00491">
    <property type="entry name" value="Arginase"/>
    <property type="match status" value="1"/>
</dbReference>
<dbReference type="GO" id="GO:0008783">
    <property type="term" value="F:agmatinase activity"/>
    <property type="evidence" value="ECO:0007669"/>
    <property type="project" value="TreeGrafter"/>
</dbReference>
<feature type="binding site" evidence="3">
    <location>
        <position position="177"/>
    </location>
    <ligand>
        <name>Mn(2+)</name>
        <dbReference type="ChEBI" id="CHEBI:29035"/>
        <label>1</label>
    </ligand>
</feature>
<evidence type="ECO:0000256" key="4">
    <source>
        <dbReference type="PROSITE-ProRule" id="PRU00742"/>
    </source>
</evidence>
<evidence type="ECO:0000313" key="5">
    <source>
        <dbReference type="EMBL" id="EPX60361.1"/>
    </source>
</evidence>
<dbReference type="AlphaFoldDB" id="S9PB57"/>
<dbReference type="PRINTS" id="PR00116">
    <property type="entry name" value="ARGINASE"/>
</dbReference>
<dbReference type="eggNOG" id="COG0010">
    <property type="taxonomic scope" value="Bacteria"/>
</dbReference>